<protein>
    <recommendedName>
        <fullName evidence="3">Cell wall synthesis protein Wag31</fullName>
    </recommendedName>
    <alternativeName>
        <fullName evidence="8">Antigen 84</fullName>
    </alternativeName>
</protein>
<sequence>MASQGQRFRRKALRRGYKVDEVDAFLDRVEATLAGQPVGAPVASQEVHDVVFRVRFNGYDEWQVDLHLDRVERQLAELEERSTPSGRGADPRGADRLAPPMRDDHRGLPPAPAPMPPRAMPAQPGPPDRYGSRYDEPTGAFAGGYDAPRGGYDAPRGQLGPGTGGPHGPGGPMGPGPGGPMGHGGPPPRGLPAGPGSGYGPPDEQRFDGFEAGRHGRADMTAEIRMSDRDRMPERDRLPERDRMLDRDRMPERDRMPDRMAEHDRMLDRMPEHDRMPERDRMLERDPRDMRGRGPVGPPPMPPQPLGGPPLGGPPAPMGPPVGGPPMVGPPMAGPPGSELYRVDQIRRSFQVRRFGSGYDPDQVDRFFESLLGGMQGRNQMPVNPKDLDTLRFPLVPGGYFEAEVDAALKDVQDILFGR</sequence>
<evidence type="ECO:0000256" key="5">
    <source>
        <dbReference type="ARBA" id="ARBA00022618"/>
    </source>
</evidence>
<keyword evidence="7" id="KW-0131">Cell cycle</keyword>
<reference evidence="10 11" key="1">
    <citation type="submission" date="2021-02" db="EMBL/GenBank/DDBJ databases">
        <authorList>
            <person name="Lee D.-H."/>
        </authorList>
    </citation>
    <scope>NUCLEOTIDE SEQUENCE [LARGE SCALE GENOMIC DNA]</scope>
    <source>
        <strain evidence="10 11">MMS20-R2-29</strain>
    </source>
</reference>
<evidence type="ECO:0000256" key="7">
    <source>
        <dbReference type="ARBA" id="ARBA00023306"/>
    </source>
</evidence>
<feature type="compositionally biased region" description="Basic and acidic residues" evidence="9">
    <location>
        <begin position="89"/>
        <end position="107"/>
    </location>
</feature>
<feature type="compositionally biased region" description="Basic and acidic residues" evidence="9">
    <location>
        <begin position="203"/>
        <end position="292"/>
    </location>
</feature>
<evidence type="ECO:0000313" key="11">
    <source>
        <dbReference type="Proteomes" id="UP000809587"/>
    </source>
</evidence>
<dbReference type="Proteomes" id="UP000809587">
    <property type="component" value="Unassembled WGS sequence"/>
</dbReference>
<comment type="similarity">
    <text evidence="2">Belongs to the DivIVA family.</text>
</comment>
<evidence type="ECO:0000313" key="10">
    <source>
        <dbReference type="EMBL" id="MBM7081575.1"/>
    </source>
</evidence>
<feature type="region of interest" description="Disordered" evidence="9">
    <location>
        <begin position="78"/>
        <end position="335"/>
    </location>
</feature>
<evidence type="ECO:0000256" key="3">
    <source>
        <dbReference type="ARBA" id="ARBA00018787"/>
    </source>
</evidence>
<dbReference type="Gene3D" id="6.10.250.660">
    <property type="match status" value="2"/>
</dbReference>
<evidence type="ECO:0000256" key="8">
    <source>
        <dbReference type="ARBA" id="ARBA00031737"/>
    </source>
</evidence>
<keyword evidence="11" id="KW-1185">Reference proteome</keyword>
<organism evidence="10 11">
    <name type="scientific">Micromonospora humidisoli</name>
    <dbReference type="NCBI Taxonomy" id="2807622"/>
    <lineage>
        <taxon>Bacteria</taxon>
        <taxon>Bacillati</taxon>
        <taxon>Actinomycetota</taxon>
        <taxon>Actinomycetes</taxon>
        <taxon>Micromonosporales</taxon>
        <taxon>Micromonosporaceae</taxon>
        <taxon>Micromonospora</taxon>
    </lineage>
</organism>
<gene>
    <name evidence="10" type="ORF">JQN84_03325</name>
</gene>
<dbReference type="InterPro" id="IPR019933">
    <property type="entry name" value="DivIVA_domain"/>
</dbReference>
<feature type="compositionally biased region" description="Pro residues" evidence="9">
    <location>
        <begin position="109"/>
        <end position="127"/>
    </location>
</feature>
<feature type="compositionally biased region" description="Pro residues" evidence="9">
    <location>
        <begin position="296"/>
        <end position="334"/>
    </location>
</feature>
<feature type="compositionally biased region" description="Gly residues" evidence="9">
    <location>
        <begin position="159"/>
        <end position="171"/>
    </location>
</feature>
<dbReference type="RefSeq" id="WP_204956886.1">
    <property type="nucleotide sequence ID" value="NZ_JAFEUO010000001.1"/>
</dbReference>
<keyword evidence="6" id="KW-0175">Coiled coil</keyword>
<accession>A0ABS2J4S6</accession>
<evidence type="ECO:0000256" key="2">
    <source>
        <dbReference type="ARBA" id="ARBA00009008"/>
    </source>
</evidence>
<comment type="caution">
    <text evidence="10">The sequence shown here is derived from an EMBL/GenBank/DDBJ whole genome shotgun (WGS) entry which is preliminary data.</text>
</comment>
<dbReference type="PANTHER" id="PTHR35794:SF2">
    <property type="entry name" value="CELL DIVISION PROTEIN DIVIVA"/>
    <property type="match status" value="1"/>
</dbReference>
<evidence type="ECO:0000256" key="9">
    <source>
        <dbReference type="SAM" id="MobiDB-lite"/>
    </source>
</evidence>
<comment type="subcellular location">
    <subcellularLocation>
        <location evidence="1">Cytoplasm</location>
    </subcellularLocation>
</comment>
<dbReference type="InterPro" id="IPR007793">
    <property type="entry name" value="DivIVA_fam"/>
</dbReference>
<evidence type="ECO:0000256" key="4">
    <source>
        <dbReference type="ARBA" id="ARBA00022490"/>
    </source>
</evidence>
<proteinExistence type="inferred from homology"/>
<name>A0ABS2J4S6_9ACTN</name>
<dbReference type="EMBL" id="JAFEUO010000001">
    <property type="protein sequence ID" value="MBM7081575.1"/>
    <property type="molecule type" value="Genomic_DNA"/>
</dbReference>
<dbReference type="NCBIfam" id="TIGR03544">
    <property type="entry name" value="DivI1A_domain"/>
    <property type="match status" value="2"/>
</dbReference>
<keyword evidence="5" id="KW-0132">Cell division</keyword>
<evidence type="ECO:0000256" key="6">
    <source>
        <dbReference type="ARBA" id="ARBA00023054"/>
    </source>
</evidence>
<keyword evidence="4" id="KW-0963">Cytoplasm</keyword>
<dbReference type="PANTHER" id="PTHR35794">
    <property type="entry name" value="CELL DIVISION PROTEIN DIVIVA"/>
    <property type="match status" value="1"/>
</dbReference>
<evidence type="ECO:0000256" key="1">
    <source>
        <dbReference type="ARBA" id="ARBA00004496"/>
    </source>
</evidence>